<sequence length="123" mass="14240">YGINPQRTQRYISHANQFIVLANGKRLADHNAADIETYLSDKSRDPDTSDSCFREIALALKILFVEKKRGQVSISAILFNHYIKFSHNRLKQESKHKASLNKCPDSYSPAFDRRKTIHFNLFL</sequence>
<dbReference type="EMBL" id="UOFI01000212">
    <property type="protein sequence ID" value="VAW70954.1"/>
    <property type="molecule type" value="Genomic_DNA"/>
</dbReference>
<gene>
    <name evidence="1" type="ORF">MNBD_GAMMA09-38</name>
</gene>
<protein>
    <submittedName>
        <fullName evidence="1">Uncharacterized protein</fullName>
    </submittedName>
</protein>
<name>A0A3B0YQ09_9ZZZZ</name>
<organism evidence="1">
    <name type="scientific">hydrothermal vent metagenome</name>
    <dbReference type="NCBI Taxonomy" id="652676"/>
    <lineage>
        <taxon>unclassified sequences</taxon>
        <taxon>metagenomes</taxon>
        <taxon>ecological metagenomes</taxon>
    </lineage>
</organism>
<feature type="non-terminal residue" evidence="1">
    <location>
        <position position="1"/>
    </location>
</feature>
<reference evidence="1" key="1">
    <citation type="submission" date="2018-06" db="EMBL/GenBank/DDBJ databases">
        <authorList>
            <person name="Zhirakovskaya E."/>
        </authorList>
    </citation>
    <scope>NUCLEOTIDE SEQUENCE</scope>
</reference>
<dbReference type="AlphaFoldDB" id="A0A3B0YQ09"/>
<accession>A0A3B0YQ09</accession>
<evidence type="ECO:0000313" key="1">
    <source>
        <dbReference type="EMBL" id="VAW70954.1"/>
    </source>
</evidence>
<proteinExistence type="predicted"/>